<feature type="non-terminal residue" evidence="1">
    <location>
        <position position="1"/>
    </location>
</feature>
<protein>
    <submittedName>
        <fullName evidence="1">Uncharacterized protein</fullName>
    </submittedName>
</protein>
<name>A0ACB9VPJ1_CHAAC</name>
<keyword evidence="2" id="KW-1185">Reference proteome</keyword>
<evidence type="ECO:0000313" key="1">
    <source>
        <dbReference type="EMBL" id="KAI4801962.1"/>
    </source>
</evidence>
<organism evidence="1 2">
    <name type="scientific">Chaenocephalus aceratus</name>
    <name type="common">Blackfin icefish</name>
    <name type="synonym">Chaenichthys aceratus</name>
    <dbReference type="NCBI Taxonomy" id="36190"/>
    <lineage>
        <taxon>Eukaryota</taxon>
        <taxon>Metazoa</taxon>
        <taxon>Chordata</taxon>
        <taxon>Craniata</taxon>
        <taxon>Vertebrata</taxon>
        <taxon>Euteleostomi</taxon>
        <taxon>Actinopterygii</taxon>
        <taxon>Neopterygii</taxon>
        <taxon>Teleostei</taxon>
        <taxon>Neoteleostei</taxon>
        <taxon>Acanthomorphata</taxon>
        <taxon>Eupercaria</taxon>
        <taxon>Perciformes</taxon>
        <taxon>Notothenioidei</taxon>
        <taxon>Channichthyidae</taxon>
        <taxon>Chaenocephalus</taxon>
    </lineage>
</organism>
<reference evidence="1" key="1">
    <citation type="submission" date="2022-05" db="EMBL/GenBank/DDBJ databases">
        <title>Chromosome-level genome of Chaenocephalus aceratus.</title>
        <authorList>
            <person name="Park H."/>
        </authorList>
    </citation>
    <scope>NUCLEOTIDE SEQUENCE</scope>
    <source>
        <strain evidence="1">KU_202001</strain>
    </source>
</reference>
<sequence length="61" mass="6674">LRGGDGEEGERGLSLQEPQYKYVEPAAEGRSSCRQTDDSTAQDITAACRPPAVSLEHWPTR</sequence>
<dbReference type="Proteomes" id="UP001057452">
    <property type="component" value="Chromosome 24"/>
</dbReference>
<feature type="non-terminal residue" evidence="1">
    <location>
        <position position="61"/>
    </location>
</feature>
<dbReference type="EMBL" id="CM043808">
    <property type="protein sequence ID" value="KAI4801962.1"/>
    <property type="molecule type" value="Genomic_DNA"/>
</dbReference>
<proteinExistence type="predicted"/>
<accession>A0ACB9VPJ1</accession>
<comment type="caution">
    <text evidence="1">The sequence shown here is derived from an EMBL/GenBank/DDBJ whole genome shotgun (WGS) entry which is preliminary data.</text>
</comment>
<gene>
    <name evidence="1" type="ORF">KUCAC02_019826</name>
</gene>
<evidence type="ECO:0000313" key="2">
    <source>
        <dbReference type="Proteomes" id="UP001057452"/>
    </source>
</evidence>